<evidence type="ECO:0000313" key="2">
    <source>
        <dbReference type="EMBL" id="SHM36464.1"/>
    </source>
</evidence>
<dbReference type="InterPro" id="IPR049874">
    <property type="entry name" value="ROK_cs"/>
</dbReference>
<dbReference type="CDD" id="cd23763">
    <property type="entry name" value="ASKHA_ATPase_ROK"/>
    <property type="match status" value="1"/>
</dbReference>
<sequence>MNGGKMKNYLIGMDIGGTHVRTGLYSIEKKMIVEYNKISFIQGETAKEEIEANICEQILRVLYQKQISLNSLKGIGLSMAGNVDQNIGCVHRWPNHHLWEGFPIYNYIREYFHTPVIVEDDGNCAAVGESMEQYGDEHYKGNLIYCTIGTGIGGGIILNHRLHKGEYGMAGELGHLSIPEVHKLCGCGKTDCLQSIITDKHMEEKVGRHIADILYQLAYILDIPKVIVGGGRIEYNQNLFQYIVSIFNQYKEADHRNYSIEKSKLYNKNGILGVIELLRNGQ</sequence>
<gene>
    <name evidence="2" type="ORF">SAMN02746066_01698</name>
</gene>
<dbReference type="Proteomes" id="UP000184038">
    <property type="component" value="Unassembled WGS sequence"/>
</dbReference>
<dbReference type="OrthoDB" id="9795247at2"/>
<dbReference type="PANTHER" id="PTHR18964:SF149">
    <property type="entry name" value="BIFUNCTIONAL UDP-N-ACETYLGLUCOSAMINE 2-EPIMERASE_N-ACETYLMANNOSAMINE KINASE"/>
    <property type="match status" value="1"/>
</dbReference>
<keyword evidence="2" id="KW-0808">Transferase</keyword>
<evidence type="ECO:0000256" key="1">
    <source>
        <dbReference type="ARBA" id="ARBA00006479"/>
    </source>
</evidence>
<keyword evidence="2" id="KW-0418">Kinase</keyword>
<dbReference type="GO" id="GO:0016301">
    <property type="term" value="F:kinase activity"/>
    <property type="evidence" value="ECO:0007669"/>
    <property type="project" value="UniProtKB-KW"/>
</dbReference>
<dbReference type="STRING" id="1120996.SAMN02746066_01698"/>
<dbReference type="EMBL" id="FRCP01000009">
    <property type="protein sequence ID" value="SHM36464.1"/>
    <property type="molecule type" value="Genomic_DNA"/>
</dbReference>
<name>A0A1M7I6T0_9FIRM</name>
<dbReference type="Pfam" id="PF00480">
    <property type="entry name" value="ROK"/>
    <property type="match status" value="1"/>
</dbReference>
<dbReference type="AlphaFoldDB" id="A0A1M7I6T0"/>
<dbReference type="Gene3D" id="3.30.420.40">
    <property type="match status" value="3"/>
</dbReference>
<dbReference type="PANTHER" id="PTHR18964">
    <property type="entry name" value="ROK (REPRESSOR, ORF, KINASE) FAMILY"/>
    <property type="match status" value="1"/>
</dbReference>
<evidence type="ECO:0000313" key="3">
    <source>
        <dbReference type="Proteomes" id="UP000184038"/>
    </source>
</evidence>
<dbReference type="InterPro" id="IPR000600">
    <property type="entry name" value="ROK"/>
</dbReference>
<dbReference type="InterPro" id="IPR043129">
    <property type="entry name" value="ATPase_NBD"/>
</dbReference>
<dbReference type="PROSITE" id="PS01125">
    <property type="entry name" value="ROK"/>
    <property type="match status" value="1"/>
</dbReference>
<keyword evidence="3" id="KW-1185">Reference proteome</keyword>
<reference evidence="2 3" key="1">
    <citation type="submission" date="2016-11" db="EMBL/GenBank/DDBJ databases">
        <authorList>
            <person name="Jaros S."/>
            <person name="Januszkiewicz K."/>
            <person name="Wedrychowicz H."/>
        </authorList>
    </citation>
    <scope>NUCLEOTIDE SEQUENCE [LARGE SCALE GENOMIC DNA]</scope>
    <source>
        <strain evidence="2 3">DSM 15930</strain>
    </source>
</reference>
<proteinExistence type="inferred from homology"/>
<dbReference type="SUPFAM" id="SSF53067">
    <property type="entry name" value="Actin-like ATPase domain"/>
    <property type="match status" value="1"/>
</dbReference>
<protein>
    <submittedName>
        <fullName evidence="2">Glucokinase</fullName>
    </submittedName>
</protein>
<comment type="similarity">
    <text evidence="1">Belongs to the ROK (NagC/XylR) family.</text>
</comment>
<accession>A0A1M7I6T0</accession>
<organism evidence="2 3">
    <name type="scientific">Anaerosporobacter mobilis DSM 15930</name>
    <dbReference type="NCBI Taxonomy" id="1120996"/>
    <lineage>
        <taxon>Bacteria</taxon>
        <taxon>Bacillati</taxon>
        <taxon>Bacillota</taxon>
        <taxon>Clostridia</taxon>
        <taxon>Lachnospirales</taxon>
        <taxon>Lachnospiraceae</taxon>
        <taxon>Anaerosporobacter</taxon>
    </lineage>
</organism>